<sequence length="372" mass="41437">MVSHAERRVNRRLDADGLFAAEIDSGRDTAARYGTSAEIFRTSSCCLPSLPSRPFQGSINDYIIQTMTKNFTTPIGTPSSGVLGKPDWWLSKVRACGNGIHTGRLIADVLSSTNLEMPLMLLWSALEPKWPYKRTVGKQFPPWNDEESPDIWGAQHIMHPALAQPAFASFYFSTPMTEIVGLLSDMSPDEHTMAGLHNLLVEPLNHRFALSWHRDTIKSSYGGVQWNLALYHDECLFVVPGSHLRTRTPIERQITTQALNSPTCEMPGGIPATLAPGEAVFYDPEILHRGTYDPKSKRRTLHGAHLDCRADISRAGGLLQHFKPCGMYYAEPEFLRTLPVDNPCAKRMVDRVVDWAARATGSGFTECVQEDI</sequence>
<dbReference type="AlphaFoldDB" id="A0A2S4VDS7"/>
<dbReference type="VEuPathDB" id="FungiDB:PSHT_01542"/>
<proteinExistence type="predicted"/>
<name>A0A2S4VDS7_9BASI</name>
<protein>
    <recommendedName>
        <fullName evidence="3">Phytanoyl-CoA dioxygenase family protein</fullName>
    </recommendedName>
</protein>
<evidence type="ECO:0008006" key="3">
    <source>
        <dbReference type="Google" id="ProtNLM"/>
    </source>
</evidence>
<dbReference type="PANTHER" id="PTHR40470">
    <property type="entry name" value="PHYTANOYL-COA DIOXYGENASE FAMILY PROTEIN (AFU_ORTHOLOGUE AFUA_2G15850)"/>
    <property type="match status" value="1"/>
</dbReference>
<evidence type="ECO:0000313" key="1">
    <source>
        <dbReference type="EMBL" id="POW07664.1"/>
    </source>
</evidence>
<evidence type="ECO:0000313" key="2">
    <source>
        <dbReference type="Proteomes" id="UP000239156"/>
    </source>
</evidence>
<dbReference type="SUPFAM" id="SSF51197">
    <property type="entry name" value="Clavaminate synthase-like"/>
    <property type="match status" value="1"/>
</dbReference>
<dbReference type="PANTHER" id="PTHR40470:SF1">
    <property type="entry name" value="PHYTANOYL-COA DIOXYGENASE FAMILY PROTEIN (AFU_ORTHOLOGUE AFUA_2G15850)"/>
    <property type="match status" value="1"/>
</dbReference>
<comment type="caution">
    <text evidence="1">The sequence shown here is derived from an EMBL/GenBank/DDBJ whole genome shotgun (WGS) entry which is preliminary data.</text>
</comment>
<keyword evidence="2" id="KW-1185">Reference proteome</keyword>
<organism evidence="1 2">
    <name type="scientific">Puccinia striiformis</name>
    <dbReference type="NCBI Taxonomy" id="27350"/>
    <lineage>
        <taxon>Eukaryota</taxon>
        <taxon>Fungi</taxon>
        <taxon>Dikarya</taxon>
        <taxon>Basidiomycota</taxon>
        <taxon>Pucciniomycotina</taxon>
        <taxon>Pucciniomycetes</taxon>
        <taxon>Pucciniales</taxon>
        <taxon>Pucciniaceae</taxon>
        <taxon>Puccinia</taxon>
    </lineage>
</organism>
<dbReference type="Proteomes" id="UP000239156">
    <property type="component" value="Unassembled WGS sequence"/>
</dbReference>
<dbReference type="Pfam" id="PF05721">
    <property type="entry name" value="PhyH"/>
    <property type="match status" value="1"/>
</dbReference>
<reference evidence="1" key="1">
    <citation type="submission" date="2017-12" db="EMBL/GenBank/DDBJ databases">
        <title>Gene loss provides genomic basis for host adaptation in cereal stripe rust fungi.</title>
        <authorList>
            <person name="Xia C."/>
        </authorList>
    </citation>
    <scope>NUCLEOTIDE SEQUENCE [LARGE SCALE GENOMIC DNA]</scope>
    <source>
        <strain evidence="1">93-210</strain>
    </source>
</reference>
<dbReference type="VEuPathDB" id="FungiDB:PSTT_08069"/>
<gene>
    <name evidence="1" type="ORF">PSTT_08069</name>
</gene>
<dbReference type="Gene3D" id="2.60.120.620">
    <property type="entry name" value="q2cbj1_9rhob like domain"/>
    <property type="match status" value="1"/>
</dbReference>
<dbReference type="InterPro" id="IPR008775">
    <property type="entry name" value="Phytyl_CoA_dOase-like"/>
</dbReference>
<accession>A0A2S4VDS7</accession>
<dbReference type="EMBL" id="PKSL01000072">
    <property type="protein sequence ID" value="POW07664.1"/>
    <property type="molecule type" value="Genomic_DNA"/>
</dbReference>